<evidence type="ECO:0000313" key="4">
    <source>
        <dbReference type="Proteomes" id="UP000018467"/>
    </source>
</evidence>
<protein>
    <recommendedName>
        <fullName evidence="5">DUF4371 domain-containing protein</fullName>
    </recommendedName>
</protein>
<dbReference type="GO" id="GO:0046983">
    <property type="term" value="F:protein dimerization activity"/>
    <property type="evidence" value="ECO:0007669"/>
    <property type="project" value="InterPro"/>
</dbReference>
<dbReference type="Pfam" id="PF14291">
    <property type="entry name" value="DUF4371"/>
    <property type="match status" value="1"/>
</dbReference>
<organism evidence="3 4">
    <name type="scientific">Astyanax mexicanus</name>
    <name type="common">Blind cave fish</name>
    <name type="synonym">Astyanax fasciatus mexicanus</name>
    <dbReference type="NCBI Taxonomy" id="7994"/>
    <lineage>
        <taxon>Eukaryota</taxon>
        <taxon>Metazoa</taxon>
        <taxon>Chordata</taxon>
        <taxon>Craniata</taxon>
        <taxon>Vertebrata</taxon>
        <taxon>Euteleostomi</taxon>
        <taxon>Actinopterygii</taxon>
        <taxon>Neopterygii</taxon>
        <taxon>Teleostei</taxon>
        <taxon>Ostariophysi</taxon>
        <taxon>Characiformes</taxon>
        <taxon>Characoidei</taxon>
        <taxon>Acestrorhamphidae</taxon>
        <taxon>Acestrorhamphinae</taxon>
        <taxon>Astyanax</taxon>
    </lineage>
</organism>
<evidence type="ECO:0000259" key="2">
    <source>
        <dbReference type="Pfam" id="PF14291"/>
    </source>
</evidence>
<dbReference type="InParanoid" id="A0A3B1J2K6"/>
<dbReference type="STRING" id="7994.ENSAMXP00000035584"/>
<feature type="domain" description="HAT C-terminal dimerisation" evidence="1">
    <location>
        <begin position="548"/>
        <end position="593"/>
    </location>
</feature>
<dbReference type="GeneTree" id="ENSGT00940000154356"/>
<dbReference type="AlphaFoldDB" id="A0A3B1J2K6"/>
<dbReference type="InterPro" id="IPR012337">
    <property type="entry name" value="RNaseH-like_sf"/>
</dbReference>
<dbReference type="PANTHER" id="PTHR45749">
    <property type="match status" value="1"/>
</dbReference>
<dbReference type="Bgee" id="ENSAMXG00000037827">
    <property type="expression patterns" value="Expressed in camera-type eye and 10 other cell types or tissues"/>
</dbReference>
<proteinExistence type="predicted"/>
<evidence type="ECO:0000259" key="1">
    <source>
        <dbReference type="Pfam" id="PF05699"/>
    </source>
</evidence>
<dbReference type="Pfam" id="PF05699">
    <property type="entry name" value="Dimer_Tnp_hAT"/>
    <property type="match status" value="1"/>
</dbReference>
<reference evidence="3" key="3">
    <citation type="submission" date="2025-08" db="UniProtKB">
        <authorList>
            <consortium name="Ensembl"/>
        </authorList>
    </citation>
    <scope>IDENTIFICATION</scope>
</reference>
<dbReference type="PANTHER" id="PTHR45749:SF37">
    <property type="entry name" value="OS05G0311600 PROTEIN"/>
    <property type="match status" value="1"/>
</dbReference>
<evidence type="ECO:0000313" key="3">
    <source>
        <dbReference type="Ensembl" id="ENSAMXP00000035584.1"/>
    </source>
</evidence>
<name>A0A3B1J2K6_ASTMX</name>
<dbReference type="Proteomes" id="UP000018467">
    <property type="component" value="Unassembled WGS sequence"/>
</dbReference>
<reference evidence="4" key="1">
    <citation type="submission" date="2013-03" db="EMBL/GenBank/DDBJ databases">
        <authorList>
            <person name="Jeffery W."/>
            <person name="Warren W."/>
            <person name="Wilson R.K."/>
        </authorList>
    </citation>
    <scope>NUCLEOTIDE SEQUENCE</scope>
    <source>
        <strain evidence="4">female</strain>
    </source>
</reference>
<feature type="domain" description="DUF4371" evidence="2">
    <location>
        <begin position="50"/>
        <end position="214"/>
    </location>
</feature>
<reference evidence="3" key="4">
    <citation type="submission" date="2025-09" db="UniProtKB">
        <authorList>
            <consortium name="Ensembl"/>
        </authorList>
    </citation>
    <scope>IDENTIFICATION</scope>
</reference>
<dbReference type="Ensembl" id="ENSAMXT00000035789.1">
    <property type="protein sequence ID" value="ENSAMXP00000035584.1"/>
    <property type="gene ID" value="ENSAMXG00000037827.1"/>
</dbReference>
<dbReference type="SUPFAM" id="SSF53098">
    <property type="entry name" value="Ribonuclease H-like"/>
    <property type="match status" value="1"/>
</dbReference>
<sequence>MSSTNGESRRNEKTDDKLAGRQLWLANQILDRRAYENHRRDIDFGFMQPSFQGHREKVGELNSGNFLSVIDLLARYDPVLRELLDKKSNVNYLSPSIQNELIALLSQRVHDEIVSEIKEAEFYSVIMDTTQDLSKVDQLSQVFRYVTVRKDEADNAIAVDINESFLGFQNISDQTAQGLETKITELIQSKGLPLHKCRGQGYDGASTMSGIYSGVQKRILDKEPNAVYVHCAAHNLNLVLNDACQHITEIKEYYDILQRLYVFFSQSIKRWELLENHLKSKPTLKRLCPTRWASRRDALYALRFRYADILQALTKITLRSKKSDERTEAMGLLKAMEAFEFVMMTVIQEKILETINIVSQVLQKKDVDLLQAASLLGNATCTLAQLRDQFDNLKCTAQGLASSWGIRCNFRHKRTRRIKRHFDELTEDQRLTNPEEIFKVNVFYMCIDTVVSQVRTRFHGMDSVTRKFQFLCPTELLRASDEALNESAQTLAAIYNEDLSSEFSSQLLSFRNALGSEIKTVSTVKGLFELLLLRHSSILSSVTDVATALKLFLTIPVTVASAERSFSKLKMIKNYLRSTMSQDRLSGLAMLSIVCVSGKENERMDGWMDEYIKKATFYRTFPVLIFFIYFTEKMFNMEKANKQQK</sequence>
<dbReference type="InterPro" id="IPR008906">
    <property type="entry name" value="HATC_C_dom"/>
</dbReference>
<keyword evidence="4" id="KW-1185">Reference proteome</keyword>
<dbReference type="InterPro" id="IPR025398">
    <property type="entry name" value="DUF4371"/>
</dbReference>
<accession>A0A3B1J2K6</accession>
<reference evidence="4" key="2">
    <citation type="journal article" date="2014" name="Nat. Commun.">
        <title>The cavefish genome reveals candidate genes for eye loss.</title>
        <authorList>
            <person name="McGaugh S.E."/>
            <person name="Gross J.B."/>
            <person name="Aken B."/>
            <person name="Blin M."/>
            <person name="Borowsky R."/>
            <person name="Chalopin D."/>
            <person name="Hinaux H."/>
            <person name="Jeffery W.R."/>
            <person name="Keene A."/>
            <person name="Ma L."/>
            <person name="Minx P."/>
            <person name="Murphy D."/>
            <person name="O'Quin K.E."/>
            <person name="Retaux S."/>
            <person name="Rohner N."/>
            <person name="Searle S.M."/>
            <person name="Stahl B.A."/>
            <person name="Tabin C."/>
            <person name="Volff J.N."/>
            <person name="Yoshizawa M."/>
            <person name="Warren W.C."/>
        </authorList>
    </citation>
    <scope>NUCLEOTIDE SEQUENCE [LARGE SCALE GENOMIC DNA]</scope>
    <source>
        <strain evidence="4">female</strain>
    </source>
</reference>
<evidence type="ECO:0008006" key="5">
    <source>
        <dbReference type="Google" id="ProtNLM"/>
    </source>
</evidence>